<proteinExistence type="predicted"/>
<protein>
    <submittedName>
        <fullName evidence="1">Uncharacterized protein</fullName>
    </submittedName>
</protein>
<sequence length="58" mass="6902">MAPQESESCQQQSYIQHEKKVPQILFWYCSYARKSDHKLNRNQMMSRCNSSKGTNYVL</sequence>
<reference evidence="1" key="1">
    <citation type="submission" date="2014-09" db="EMBL/GenBank/DDBJ databases">
        <authorList>
            <person name="Magalhaes I.L.F."/>
            <person name="Oliveira U."/>
            <person name="Santos F.R."/>
            <person name="Vidigal T.H.D.A."/>
            <person name="Brescovit A.D."/>
            <person name="Santos A.J."/>
        </authorList>
    </citation>
    <scope>NUCLEOTIDE SEQUENCE</scope>
    <source>
        <tissue evidence="1">Shoot tissue taken approximately 20 cm above the soil surface</tissue>
    </source>
</reference>
<accession>A0A0A9H8T1</accession>
<organism evidence="1">
    <name type="scientific">Arundo donax</name>
    <name type="common">Giant reed</name>
    <name type="synonym">Donax arundinaceus</name>
    <dbReference type="NCBI Taxonomy" id="35708"/>
    <lineage>
        <taxon>Eukaryota</taxon>
        <taxon>Viridiplantae</taxon>
        <taxon>Streptophyta</taxon>
        <taxon>Embryophyta</taxon>
        <taxon>Tracheophyta</taxon>
        <taxon>Spermatophyta</taxon>
        <taxon>Magnoliopsida</taxon>
        <taxon>Liliopsida</taxon>
        <taxon>Poales</taxon>
        <taxon>Poaceae</taxon>
        <taxon>PACMAD clade</taxon>
        <taxon>Arundinoideae</taxon>
        <taxon>Arundineae</taxon>
        <taxon>Arundo</taxon>
    </lineage>
</organism>
<evidence type="ECO:0000313" key="1">
    <source>
        <dbReference type="EMBL" id="JAE33122.1"/>
    </source>
</evidence>
<name>A0A0A9H8T1_ARUDO</name>
<dbReference type="EMBL" id="GBRH01164774">
    <property type="protein sequence ID" value="JAE33122.1"/>
    <property type="molecule type" value="Transcribed_RNA"/>
</dbReference>
<reference evidence="1" key="2">
    <citation type="journal article" date="2015" name="Data Brief">
        <title>Shoot transcriptome of the giant reed, Arundo donax.</title>
        <authorList>
            <person name="Barrero R.A."/>
            <person name="Guerrero F.D."/>
            <person name="Moolhuijzen P."/>
            <person name="Goolsby J.A."/>
            <person name="Tidwell J."/>
            <person name="Bellgard S.E."/>
            <person name="Bellgard M.I."/>
        </authorList>
    </citation>
    <scope>NUCLEOTIDE SEQUENCE</scope>
    <source>
        <tissue evidence="1">Shoot tissue taken approximately 20 cm above the soil surface</tissue>
    </source>
</reference>
<dbReference type="AlphaFoldDB" id="A0A0A9H8T1"/>